<sequence length="148" mass="16955">MQVTFYELAQGAQPDSDTLIQKVVELVSHHYQKRQYLSVVCTNKAQAEELDEFIWQQPADKFIAHNLQGEGPVNGSPVEISWLDNIGKQPIRNKKLVINMSHEYLSQFAAYQHLIDFVPSDESLKKAARERYKEYKSAGCHMAFINAN</sequence>
<dbReference type="Pfam" id="PF04364">
    <property type="entry name" value="DNA_pol3_chi"/>
    <property type="match status" value="1"/>
</dbReference>
<gene>
    <name evidence="1" type="ORF">ACFO4O_18040</name>
</gene>
<protein>
    <submittedName>
        <fullName evidence="1">DNA polymerase III subunit chi</fullName>
    </submittedName>
</protein>
<dbReference type="InterPro" id="IPR036768">
    <property type="entry name" value="PolIII_chi_sf"/>
</dbReference>
<reference evidence="2" key="1">
    <citation type="journal article" date="2019" name="Int. J. Syst. Evol. Microbiol.">
        <title>The Global Catalogue of Microorganisms (GCM) 10K type strain sequencing project: providing services to taxonomists for standard genome sequencing and annotation.</title>
        <authorList>
            <consortium name="The Broad Institute Genomics Platform"/>
            <consortium name="The Broad Institute Genome Sequencing Center for Infectious Disease"/>
            <person name="Wu L."/>
            <person name="Ma J."/>
        </authorList>
    </citation>
    <scope>NUCLEOTIDE SEQUENCE [LARGE SCALE GENOMIC DNA]</scope>
    <source>
        <strain evidence="2">KACC 12507</strain>
    </source>
</reference>
<accession>A0ABV9LZN6</accession>
<evidence type="ECO:0000313" key="2">
    <source>
        <dbReference type="Proteomes" id="UP001595897"/>
    </source>
</evidence>
<proteinExistence type="predicted"/>
<dbReference type="RefSeq" id="WP_382411097.1">
    <property type="nucleotide sequence ID" value="NZ_JBHSGU010000029.1"/>
</dbReference>
<dbReference type="Gene3D" id="3.40.50.10110">
    <property type="entry name" value="DNA polymerase III subunit chi"/>
    <property type="match status" value="1"/>
</dbReference>
<dbReference type="SUPFAM" id="SSF102400">
    <property type="entry name" value="DNA polymerase III chi subunit"/>
    <property type="match status" value="1"/>
</dbReference>
<dbReference type="Proteomes" id="UP001595897">
    <property type="component" value="Unassembled WGS sequence"/>
</dbReference>
<evidence type="ECO:0000313" key="1">
    <source>
        <dbReference type="EMBL" id="MFC4702051.1"/>
    </source>
</evidence>
<keyword evidence="2" id="KW-1185">Reference proteome</keyword>
<name>A0ABV9LZN6_9ALTE</name>
<dbReference type="EMBL" id="JBHSGU010000029">
    <property type="protein sequence ID" value="MFC4702051.1"/>
    <property type="molecule type" value="Genomic_DNA"/>
</dbReference>
<dbReference type="PANTHER" id="PTHR38767">
    <property type="entry name" value="DNA POLYMERASE III SUBUNIT CHI"/>
    <property type="match status" value="1"/>
</dbReference>
<comment type="caution">
    <text evidence="1">The sequence shown here is derived from an EMBL/GenBank/DDBJ whole genome shotgun (WGS) entry which is preliminary data.</text>
</comment>
<dbReference type="PANTHER" id="PTHR38767:SF1">
    <property type="entry name" value="DNA POLYMERASE III SUBUNIT CHI"/>
    <property type="match status" value="1"/>
</dbReference>
<dbReference type="InterPro" id="IPR007459">
    <property type="entry name" value="DNA_pol3_chi"/>
</dbReference>
<organism evidence="1 2">
    <name type="scientific">Glaciecola siphonariae</name>
    <dbReference type="NCBI Taxonomy" id="521012"/>
    <lineage>
        <taxon>Bacteria</taxon>
        <taxon>Pseudomonadati</taxon>
        <taxon>Pseudomonadota</taxon>
        <taxon>Gammaproteobacteria</taxon>
        <taxon>Alteromonadales</taxon>
        <taxon>Alteromonadaceae</taxon>
        <taxon>Glaciecola</taxon>
    </lineage>
</organism>